<dbReference type="Proteomes" id="UP000276133">
    <property type="component" value="Unassembled WGS sequence"/>
</dbReference>
<keyword evidence="2" id="KW-1185">Reference proteome</keyword>
<gene>
    <name evidence="1" type="ORF">BpHYR1_031017</name>
</gene>
<organism evidence="1 2">
    <name type="scientific">Brachionus plicatilis</name>
    <name type="common">Marine rotifer</name>
    <name type="synonym">Brachionus muelleri</name>
    <dbReference type="NCBI Taxonomy" id="10195"/>
    <lineage>
        <taxon>Eukaryota</taxon>
        <taxon>Metazoa</taxon>
        <taxon>Spiralia</taxon>
        <taxon>Gnathifera</taxon>
        <taxon>Rotifera</taxon>
        <taxon>Eurotatoria</taxon>
        <taxon>Monogononta</taxon>
        <taxon>Pseudotrocha</taxon>
        <taxon>Ploima</taxon>
        <taxon>Brachionidae</taxon>
        <taxon>Brachionus</taxon>
    </lineage>
</organism>
<evidence type="ECO:0000313" key="2">
    <source>
        <dbReference type="Proteomes" id="UP000276133"/>
    </source>
</evidence>
<reference evidence="1 2" key="1">
    <citation type="journal article" date="2018" name="Sci. Rep.">
        <title>Genomic signatures of local adaptation to the degree of environmental predictability in rotifers.</title>
        <authorList>
            <person name="Franch-Gras L."/>
            <person name="Hahn C."/>
            <person name="Garcia-Roger E.M."/>
            <person name="Carmona M.J."/>
            <person name="Serra M."/>
            <person name="Gomez A."/>
        </authorList>
    </citation>
    <scope>NUCLEOTIDE SEQUENCE [LARGE SCALE GENOMIC DNA]</scope>
    <source>
        <strain evidence="1">HYR1</strain>
    </source>
</reference>
<accession>A0A3M7PWI0</accession>
<comment type="caution">
    <text evidence="1">The sequence shown here is derived from an EMBL/GenBank/DDBJ whole genome shotgun (WGS) entry which is preliminary data.</text>
</comment>
<proteinExistence type="predicted"/>
<dbReference type="AlphaFoldDB" id="A0A3M7PWI0"/>
<name>A0A3M7PWI0_BRAPC</name>
<sequence length="65" mass="7276">MSHLVSLNYFCDHGCVIEFGRVHPFGARNKFTCVSRILSDIAFVENFVSGPGNVFNQRIVVALVF</sequence>
<protein>
    <submittedName>
        <fullName evidence="1">Uncharacterized protein</fullName>
    </submittedName>
</protein>
<dbReference type="EMBL" id="REGN01008521">
    <property type="protein sequence ID" value="RNA03383.1"/>
    <property type="molecule type" value="Genomic_DNA"/>
</dbReference>
<evidence type="ECO:0000313" key="1">
    <source>
        <dbReference type="EMBL" id="RNA03383.1"/>
    </source>
</evidence>